<evidence type="ECO:0000256" key="1">
    <source>
        <dbReference type="ARBA" id="ARBA00001971"/>
    </source>
</evidence>
<keyword evidence="3 8" id="KW-0349">Heme</keyword>
<protein>
    <recommendedName>
        <fullName evidence="12">Cytochrome P450</fullName>
    </recommendedName>
</protein>
<dbReference type="InterPro" id="IPR050196">
    <property type="entry name" value="Cytochrome_P450_Monoox"/>
</dbReference>
<feature type="transmembrane region" description="Helical" evidence="10">
    <location>
        <begin position="6"/>
        <end position="25"/>
    </location>
</feature>
<evidence type="ECO:0000256" key="3">
    <source>
        <dbReference type="ARBA" id="ARBA00022617"/>
    </source>
</evidence>
<dbReference type="InterPro" id="IPR036396">
    <property type="entry name" value="Cyt_P450_sf"/>
</dbReference>
<evidence type="ECO:0000256" key="9">
    <source>
        <dbReference type="RuleBase" id="RU000461"/>
    </source>
</evidence>
<dbReference type="Pfam" id="PF00067">
    <property type="entry name" value="p450"/>
    <property type="match status" value="1"/>
</dbReference>
<dbReference type="PANTHER" id="PTHR24291:SF187">
    <property type="entry name" value="CYTOCHROME P450 4AE1-RELATED"/>
    <property type="match status" value="1"/>
</dbReference>
<dbReference type="PRINTS" id="PR00463">
    <property type="entry name" value="EP450I"/>
</dbReference>
<gene>
    <name evidence="11" type="ORF">PYX00_004471</name>
</gene>
<dbReference type="CDD" id="cd20628">
    <property type="entry name" value="CYP4"/>
    <property type="match status" value="1"/>
</dbReference>
<evidence type="ECO:0000256" key="10">
    <source>
        <dbReference type="SAM" id="Phobius"/>
    </source>
</evidence>
<dbReference type="Gene3D" id="1.10.630.10">
    <property type="entry name" value="Cytochrome P450"/>
    <property type="match status" value="1"/>
</dbReference>
<evidence type="ECO:0000256" key="6">
    <source>
        <dbReference type="ARBA" id="ARBA00023004"/>
    </source>
</evidence>
<dbReference type="GO" id="GO:0020037">
    <property type="term" value="F:heme binding"/>
    <property type="evidence" value="ECO:0007669"/>
    <property type="project" value="InterPro"/>
</dbReference>
<dbReference type="GO" id="GO:0005506">
    <property type="term" value="F:iron ion binding"/>
    <property type="evidence" value="ECO:0007669"/>
    <property type="project" value="InterPro"/>
</dbReference>
<dbReference type="PRINTS" id="PR00385">
    <property type="entry name" value="P450"/>
</dbReference>
<evidence type="ECO:0008006" key="12">
    <source>
        <dbReference type="Google" id="ProtNLM"/>
    </source>
</evidence>
<accession>A0AAW2I541</accession>
<dbReference type="PANTHER" id="PTHR24291">
    <property type="entry name" value="CYTOCHROME P450 FAMILY 4"/>
    <property type="match status" value="1"/>
</dbReference>
<evidence type="ECO:0000256" key="8">
    <source>
        <dbReference type="PIRSR" id="PIRSR602401-1"/>
    </source>
</evidence>
<comment type="cofactor">
    <cofactor evidence="1 8">
        <name>heme</name>
        <dbReference type="ChEBI" id="CHEBI:30413"/>
    </cofactor>
</comment>
<keyword evidence="10" id="KW-0812">Transmembrane</keyword>
<evidence type="ECO:0000256" key="2">
    <source>
        <dbReference type="ARBA" id="ARBA00010617"/>
    </source>
</evidence>
<keyword evidence="7 9" id="KW-0503">Monooxygenase</keyword>
<dbReference type="AlphaFoldDB" id="A0AAW2I541"/>
<sequence>MVSLAIIFVVTVISCLLYIHLSHVWSTLYKRIEKMYPGPKPLPLIGNGHLFRSAKESFYKFLSLCDQYDRFFRVYVGNIPFIVLYDYRDIEAVLSSNVKLDKGSVYQFLYPWIGRGLLTSAGDKWKTRRRLITPAFHFKILEEYIDLFNANGTILCQKLAQFSGKGAFNVHEWVKLYALDNICETAMKYQANALINSESTYVRAIRALSSVIVKRSFTFYLYNDFLFSMSKYGKTQREAIKVISGTTKKIIKERREQLAKEKLMKTEENPQDGEIYSKKRMVFLDVLLSCEDEYKLTDEDISEEVDTFMFEGHDTVSSGIGFTLHSLAANPEIQETAYREQIEIFGDSDRTPTVSDLNEMKYLDMVLKESQRLYPSVPMIGRQIHEDIQLQDGYVLPQGTQLTLFISRLHRDPKVWSDPDKFNPLNFSPEEVAKRNPYAYVPFSAGSRNCIGQKFAMWEMKCCLSKIIRHFKLLPSQDPDHELEVYGELVLVNEKGINIQIEKRSKNF</sequence>
<dbReference type="SUPFAM" id="SSF48264">
    <property type="entry name" value="Cytochrome P450"/>
    <property type="match status" value="1"/>
</dbReference>
<name>A0AAW2I541_9NEOP</name>
<comment type="similarity">
    <text evidence="2 9">Belongs to the cytochrome P450 family.</text>
</comment>
<dbReference type="EMBL" id="JARGDH010000002">
    <property type="protein sequence ID" value="KAL0277051.1"/>
    <property type="molecule type" value="Genomic_DNA"/>
</dbReference>
<dbReference type="GO" id="GO:0004497">
    <property type="term" value="F:monooxygenase activity"/>
    <property type="evidence" value="ECO:0007669"/>
    <property type="project" value="UniProtKB-KW"/>
</dbReference>
<reference evidence="11" key="1">
    <citation type="journal article" date="2024" name="Gigascience">
        <title>Chromosome-level genome of the poultry shaft louse Menopon gallinae provides insight into the host-switching and adaptive evolution of parasitic lice.</title>
        <authorList>
            <person name="Xu Y."/>
            <person name="Ma L."/>
            <person name="Liu S."/>
            <person name="Liang Y."/>
            <person name="Liu Q."/>
            <person name="He Z."/>
            <person name="Tian L."/>
            <person name="Duan Y."/>
            <person name="Cai W."/>
            <person name="Li H."/>
            <person name="Song F."/>
        </authorList>
    </citation>
    <scope>NUCLEOTIDE SEQUENCE</scope>
    <source>
        <strain evidence="11">Cailab_2023a</strain>
    </source>
</reference>
<organism evidence="11">
    <name type="scientific">Menopon gallinae</name>
    <name type="common">poultry shaft louse</name>
    <dbReference type="NCBI Taxonomy" id="328185"/>
    <lineage>
        <taxon>Eukaryota</taxon>
        <taxon>Metazoa</taxon>
        <taxon>Ecdysozoa</taxon>
        <taxon>Arthropoda</taxon>
        <taxon>Hexapoda</taxon>
        <taxon>Insecta</taxon>
        <taxon>Pterygota</taxon>
        <taxon>Neoptera</taxon>
        <taxon>Paraneoptera</taxon>
        <taxon>Psocodea</taxon>
        <taxon>Troctomorpha</taxon>
        <taxon>Phthiraptera</taxon>
        <taxon>Amblycera</taxon>
        <taxon>Menoponidae</taxon>
        <taxon>Menopon</taxon>
    </lineage>
</organism>
<dbReference type="InterPro" id="IPR001128">
    <property type="entry name" value="Cyt_P450"/>
</dbReference>
<evidence type="ECO:0000256" key="7">
    <source>
        <dbReference type="ARBA" id="ARBA00023033"/>
    </source>
</evidence>
<keyword evidence="10" id="KW-1133">Transmembrane helix</keyword>
<proteinExistence type="inferred from homology"/>
<evidence type="ECO:0000256" key="5">
    <source>
        <dbReference type="ARBA" id="ARBA00023002"/>
    </source>
</evidence>
<evidence type="ECO:0000313" key="11">
    <source>
        <dbReference type="EMBL" id="KAL0277051.1"/>
    </source>
</evidence>
<feature type="binding site" description="axial binding residue" evidence="8">
    <location>
        <position position="450"/>
    </location>
    <ligand>
        <name>heme</name>
        <dbReference type="ChEBI" id="CHEBI:30413"/>
    </ligand>
    <ligandPart>
        <name>Fe</name>
        <dbReference type="ChEBI" id="CHEBI:18248"/>
    </ligandPart>
</feature>
<evidence type="ECO:0000256" key="4">
    <source>
        <dbReference type="ARBA" id="ARBA00022723"/>
    </source>
</evidence>
<dbReference type="GO" id="GO:0016705">
    <property type="term" value="F:oxidoreductase activity, acting on paired donors, with incorporation or reduction of molecular oxygen"/>
    <property type="evidence" value="ECO:0007669"/>
    <property type="project" value="InterPro"/>
</dbReference>
<keyword evidence="6 8" id="KW-0408">Iron</keyword>
<dbReference type="InterPro" id="IPR002401">
    <property type="entry name" value="Cyt_P450_E_grp-I"/>
</dbReference>
<comment type="caution">
    <text evidence="11">The sequence shown here is derived from an EMBL/GenBank/DDBJ whole genome shotgun (WGS) entry which is preliminary data.</text>
</comment>
<keyword evidence="5 9" id="KW-0560">Oxidoreductase</keyword>
<keyword evidence="4 8" id="KW-0479">Metal-binding</keyword>
<dbReference type="InterPro" id="IPR017972">
    <property type="entry name" value="Cyt_P450_CS"/>
</dbReference>
<keyword evidence="10" id="KW-0472">Membrane</keyword>
<dbReference type="PROSITE" id="PS00086">
    <property type="entry name" value="CYTOCHROME_P450"/>
    <property type="match status" value="1"/>
</dbReference>